<evidence type="ECO:0000313" key="9">
    <source>
        <dbReference type="Proteomes" id="UP000693970"/>
    </source>
</evidence>
<dbReference type="Pfam" id="PF01432">
    <property type="entry name" value="Peptidase_M3"/>
    <property type="match status" value="1"/>
</dbReference>
<evidence type="ECO:0000256" key="4">
    <source>
        <dbReference type="ARBA" id="ARBA00022833"/>
    </source>
</evidence>
<proteinExistence type="inferred from homology"/>
<evidence type="ECO:0000256" key="2">
    <source>
        <dbReference type="ARBA" id="ARBA00022723"/>
    </source>
</evidence>
<evidence type="ECO:0000256" key="5">
    <source>
        <dbReference type="ARBA" id="ARBA00023049"/>
    </source>
</evidence>
<name>A0A9K3M4H0_9STRA</name>
<dbReference type="GO" id="GO:0004222">
    <property type="term" value="F:metalloendopeptidase activity"/>
    <property type="evidence" value="ECO:0007669"/>
    <property type="project" value="InterPro"/>
</dbReference>
<reference evidence="8" key="2">
    <citation type="submission" date="2021-04" db="EMBL/GenBank/DDBJ databases">
        <authorList>
            <person name="Podell S."/>
        </authorList>
    </citation>
    <scope>NUCLEOTIDE SEQUENCE</scope>
    <source>
        <strain evidence="8">Hildebrandi</strain>
    </source>
</reference>
<keyword evidence="4 6" id="KW-0862">Zinc</keyword>
<sequence>MTLDESSVTLPRWELDKRFGFESPMDPKIDEYVKETAQQAEIFHRKYEGKLNDVADINLLQVIEEYQELAVRQGTISSYLHLSYDTQLNNDALRKRKGAISAQQSQFYGDHMEWFSLDLASMSDETLQAHYDKESRLQSTFGPFLDEQRRFQHHNLNKDVERALTVRNPWMGVRNTVSFFDKERSLMKFQLDDDKDPVNMEVLLSVMGSSKDASVRAKCMKTLNDGLGGPVSRIAALSLSNVAGSWHIENQERKYSNLRSQRNLENNCPDEVVDSLLQAVRTAGVPLCLRYYKLKKSILRKDRGLDTFRWSDRNAPINMDHDDDNTNKQDEKIPWDDCVKIVEKGYRSFSPRMADMFLTFVEEKRIDVPAVDGKQGGAYCSGAVPGIGPFQLLNYDGTKRDVATTAHESGHAIHNVMAYKNGFLQYHPPLTLAETASIFGEMIVFRDLLNMAKSPQERLSLLMSKIDDTINSVVRQCSFDRFEELAHTARKDGELTANELDKYWMQAVEEYYGKAGEVFDDYDDIEHLWSYVPHFHHVPFYVYSYAFADIVVGSLYHSYLSNPDGFEDRLLNLLAAGGTLDFSTALQPFGLDPKSPSFWEDAIKAHLGGLMAEAEAVAADLGYVTTE</sequence>
<evidence type="ECO:0000256" key="6">
    <source>
        <dbReference type="RuleBase" id="RU003435"/>
    </source>
</evidence>
<organism evidence="8 9">
    <name type="scientific">Nitzschia inconspicua</name>
    <dbReference type="NCBI Taxonomy" id="303405"/>
    <lineage>
        <taxon>Eukaryota</taxon>
        <taxon>Sar</taxon>
        <taxon>Stramenopiles</taxon>
        <taxon>Ochrophyta</taxon>
        <taxon>Bacillariophyta</taxon>
        <taxon>Bacillariophyceae</taxon>
        <taxon>Bacillariophycidae</taxon>
        <taxon>Bacillariales</taxon>
        <taxon>Bacillariaceae</taxon>
        <taxon>Nitzschia</taxon>
    </lineage>
</organism>
<gene>
    <name evidence="8" type="ORF">IV203_034287</name>
</gene>
<evidence type="ECO:0000313" key="8">
    <source>
        <dbReference type="EMBL" id="KAG7373563.1"/>
    </source>
</evidence>
<reference evidence="8" key="1">
    <citation type="journal article" date="2021" name="Sci. Rep.">
        <title>Diploid genomic architecture of Nitzschia inconspicua, an elite biomass production diatom.</title>
        <authorList>
            <person name="Oliver A."/>
            <person name="Podell S."/>
            <person name="Pinowska A."/>
            <person name="Traller J.C."/>
            <person name="Smith S.R."/>
            <person name="McClure R."/>
            <person name="Beliaev A."/>
            <person name="Bohutskyi P."/>
            <person name="Hill E.A."/>
            <person name="Rabines A."/>
            <person name="Zheng H."/>
            <person name="Allen L.Z."/>
            <person name="Kuo A."/>
            <person name="Grigoriev I.V."/>
            <person name="Allen A.E."/>
            <person name="Hazlebeck D."/>
            <person name="Allen E.E."/>
        </authorList>
    </citation>
    <scope>NUCLEOTIDE SEQUENCE</scope>
    <source>
        <strain evidence="8">Hildebrandi</strain>
    </source>
</reference>
<dbReference type="OrthoDB" id="10264403at2759"/>
<keyword evidence="1 6" id="KW-0645">Protease</keyword>
<comment type="caution">
    <text evidence="8">The sequence shown here is derived from an EMBL/GenBank/DDBJ whole genome shotgun (WGS) entry which is preliminary data.</text>
</comment>
<evidence type="ECO:0000256" key="1">
    <source>
        <dbReference type="ARBA" id="ARBA00022670"/>
    </source>
</evidence>
<comment type="similarity">
    <text evidence="6">Belongs to the peptidase M3 family.</text>
</comment>
<evidence type="ECO:0000256" key="3">
    <source>
        <dbReference type="ARBA" id="ARBA00022801"/>
    </source>
</evidence>
<dbReference type="EMBL" id="JAGRRH010000002">
    <property type="protein sequence ID" value="KAG7373563.1"/>
    <property type="molecule type" value="Genomic_DNA"/>
</dbReference>
<dbReference type="Proteomes" id="UP000693970">
    <property type="component" value="Unassembled WGS sequence"/>
</dbReference>
<keyword evidence="3 6" id="KW-0378">Hydrolase</keyword>
<dbReference type="GO" id="GO:0006508">
    <property type="term" value="P:proteolysis"/>
    <property type="evidence" value="ECO:0007669"/>
    <property type="project" value="UniProtKB-KW"/>
</dbReference>
<accession>A0A9K3M4H0</accession>
<keyword evidence="5 6" id="KW-0482">Metalloprotease</keyword>
<comment type="cofactor">
    <cofactor evidence="6">
        <name>Zn(2+)</name>
        <dbReference type="ChEBI" id="CHEBI:29105"/>
    </cofactor>
    <text evidence="6">Binds 1 zinc ion.</text>
</comment>
<feature type="domain" description="Peptidase M3A/M3B catalytic" evidence="7">
    <location>
        <begin position="207"/>
        <end position="603"/>
    </location>
</feature>
<dbReference type="InterPro" id="IPR001567">
    <property type="entry name" value="Pept_M3A_M3B_dom"/>
</dbReference>
<dbReference type="GO" id="GO:0046872">
    <property type="term" value="F:metal ion binding"/>
    <property type="evidence" value="ECO:0007669"/>
    <property type="project" value="UniProtKB-UniRule"/>
</dbReference>
<keyword evidence="9" id="KW-1185">Reference proteome</keyword>
<dbReference type="CDD" id="cd09610">
    <property type="entry name" value="M3B_PepF"/>
    <property type="match status" value="1"/>
</dbReference>
<protein>
    <submittedName>
        <fullName evidence="8">Oligoendopeptidase F-like protein</fullName>
    </submittedName>
</protein>
<evidence type="ECO:0000259" key="7">
    <source>
        <dbReference type="Pfam" id="PF01432"/>
    </source>
</evidence>
<keyword evidence="2 6" id="KW-0479">Metal-binding</keyword>
<dbReference type="AlphaFoldDB" id="A0A9K3M4H0"/>